<dbReference type="EMBL" id="KB743958">
    <property type="protein sequence ID" value="EOA96509.1"/>
    <property type="molecule type" value="Genomic_DNA"/>
</dbReference>
<organism evidence="2 3">
    <name type="scientific">Anas platyrhynchos</name>
    <name type="common">Mallard</name>
    <name type="synonym">Anas boschas</name>
    <dbReference type="NCBI Taxonomy" id="8839"/>
    <lineage>
        <taxon>Eukaryota</taxon>
        <taxon>Metazoa</taxon>
        <taxon>Chordata</taxon>
        <taxon>Craniata</taxon>
        <taxon>Vertebrata</taxon>
        <taxon>Euteleostomi</taxon>
        <taxon>Archelosauria</taxon>
        <taxon>Archosauria</taxon>
        <taxon>Dinosauria</taxon>
        <taxon>Saurischia</taxon>
        <taxon>Theropoda</taxon>
        <taxon>Coelurosauria</taxon>
        <taxon>Aves</taxon>
        <taxon>Neognathae</taxon>
        <taxon>Galloanserae</taxon>
        <taxon>Anseriformes</taxon>
        <taxon>Anatidae</taxon>
        <taxon>Anatinae</taxon>
        <taxon>Anas</taxon>
    </lineage>
</organism>
<name>R0L532_ANAPL</name>
<evidence type="ECO:0000313" key="2">
    <source>
        <dbReference type="EMBL" id="EOA96509.1"/>
    </source>
</evidence>
<gene>
    <name evidence="2" type="ORF">Anapl_16756</name>
</gene>
<evidence type="ECO:0000313" key="3">
    <source>
        <dbReference type="Proteomes" id="UP000296049"/>
    </source>
</evidence>
<proteinExistence type="predicted"/>
<keyword evidence="3" id="KW-1185">Reference proteome</keyword>
<reference evidence="3" key="1">
    <citation type="journal article" date="2013" name="Nat. Genet.">
        <title>The duck genome and transcriptome provide insight into an avian influenza virus reservoir species.</title>
        <authorList>
            <person name="Huang Y."/>
            <person name="Li Y."/>
            <person name="Burt D.W."/>
            <person name="Chen H."/>
            <person name="Zhang Y."/>
            <person name="Qian W."/>
            <person name="Kim H."/>
            <person name="Gan S."/>
            <person name="Zhao Y."/>
            <person name="Li J."/>
            <person name="Yi K."/>
            <person name="Feng H."/>
            <person name="Zhu P."/>
            <person name="Li B."/>
            <person name="Liu Q."/>
            <person name="Fairley S."/>
            <person name="Magor K.E."/>
            <person name="Du Z."/>
            <person name="Hu X."/>
            <person name="Goodman L."/>
            <person name="Tafer H."/>
            <person name="Vignal A."/>
            <person name="Lee T."/>
            <person name="Kim K.W."/>
            <person name="Sheng Z."/>
            <person name="An Y."/>
            <person name="Searle S."/>
            <person name="Herrero J."/>
            <person name="Groenen M.A."/>
            <person name="Crooijmans R.P."/>
            <person name="Faraut T."/>
            <person name="Cai Q."/>
            <person name="Webster R.G."/>
            <person name="Aldridge J.R."/>
            <person name="Warren W.C."/>
            <person name="Bartschat S."/>
            <person name="Kehr S."/>
            <person name="Marz M."/>
            <person name="Stadler P.F."/>
            <person name="Smith J."/>
            <person name="Kraus R.H."/>
            <person name="Zhao Y."/>
            <person name="Ren L."/>
            <person name="Fei J."/>
            <person name="Morisson M."/>
            <person name="Kaiser P."/>
            <person name="Griffin D.K."/>
            <person name="Rao M."/>
            <person name="Pitel F."/>
            <person name="Wang J."/>
            <person name="Li N."/>
        </authorList>
    </citation>
    <scope>NUCLEOTIDE SEQUENCE [LARGE SCALE GENOMIC DNA]</scope>
</reference>
<dbReference type="AlphaFoldDB" id="R0L532"/>
<evidence type="ECO:0000256" key="1">
    <source>
        <dbReference type="SAM" id="MobiDB-lite"/>
    </source>
</evidence>
<feature type="region of interest" description="Disordered" evidence="1">
    <location>
        <begin position="1"/>
        <end position="23"/>
    </location>
</feature>
<accession>R0L532</accession>
<protein>
    <submittedName>
        <fullName evidence="2">Uncharacterized protein</fullName>
    </submittedName>
</protein>
<sequence length="354" mass="39607">MVQQLLHNSSRKTGKADRQKQKSSTAVLSLFARMLKVHGGLRGLLPSPQHNSPKEAGSSLVLFLEALCRRDAARWERSTHTTPENQQQSGLLPGHLADKPVGCPWVQCEKMPLHAKQFTHFYLQRPGKPNSRLAAAEEAAVCSNTCCSKKQAATSPAHFLPPILATWGRSTKYDRLQLLPWLRGYRHSCSCSLLPTLQFIRRFACSGLFDPGESLVEEPGYVGMQRESTSEEKEKVKQAEFPEQGGYFSVYDEAYRIIPQMLCRLWLTLWELLCGSNSSVAQIFPLELKAQAPIEGKMKVATVMPGHRHLVQVLLNGFLSLAVPQPEGLYRKEQEADFLTSSVQDSLQGSHLKR</sequence>
<dbReference type="Proteomes" id="UP000296049">
    <property type="component" value="Unassembled WGS sequence"/>
</dbReference>